<dbReference type="InterPro" id="IPR016024">
    <property type="entry name" value="ARM-type_fold"/>
</dbReference>
<proteinExistence type="predicted"/>
<name>A0ABM4C814_HYDVU</name>
<organism evidence="5 6">
    <name type="scientific">Hydra vulgaris</name>
    <name type="common">Hydra</name>
    <name type="synonym">Hydra attenuata</name>
    <dbReference type="NCBI Taxonomy" id="6087"/>
    <lineage>
        <taxon>Eukaryota</taxon>
        <taxon>Metazoa</taxon>
        <taxon>Cnidaria</taxon>
        <taxon>Hydrozoa</taxon>
        <taxon>Hydroidolina</taxon>
        <taxon>Anthoathecata</taxon>
        <taxon>Aplanulata</taxon>
        <taxon>Hydridae</taxon>
        <taxon>Hydra</taxon>
    </lineage>
</organism>
<gene>
    <name evidence="6" type="primary">LOC100201888</name>
</gene>
<dbReference type="InterPro" id="IPR003890">
    <property type="entry name" value="MIF4G-like_typ-3"/>
</dbReference>
<evidence type="ECO:0000256" key="1">
    <source>
        <dbReference type="ARBA" id="ARBA00004496"/>
    </source>
</evidence>
<accession>A0ABM4C814</accession>
<dbReference type="InterPro" id="IPR051367">
    <property type="entry name" value="mRNA_TranslReg/HistoneTransl"/>
</dbReference>
<reference evidence="6" key="1">
    <citation type="submission" date="2025-08" db="UniProtKB">
        <authorList>
            <consortium name="RefSeq"/>
        </authorList>
    </citation>
    <scope>IDENTIFICATION</scope>
</reference>
<comment type="subcellular location">
    <subcellularLocation>
        <location evidence="1">Cytoplasm</location>
    </subcellularLocation>
</comment>
<evidence type="ECO:0000259" key="4">
    <source>
        <dbReference type="SMART" id="SM00543"/>
    </source>
</evidence>
<dbReference type="Proteomes" id="UP001652625">
    <property type="component" value="Chromosome 07"/>
</dbReference>
<evidence type="ECO:0000256" key="3">
    <source>
        <dbReference type="ARBA" id="ARBA00022845"/>
    </source>
</evidence>
<dbReference type="Gene3D" id="1.25.40.180">
    <property type="match status" value="1"/>
</dbReference>
<evidence type="ECO:0000313" key="5">
    <source>
        <dbReference type="Proteomes" id="UP001652625"/>
    </source>
</evidence>
<evidence type="ECO:0000313" key="6">
    <source>
        <dbReference type="RefSeq" id="XP_065657754.1"/>
    </source>
</evidence>
<evidence type="ECO:0000256" key="2">
    <source>
        <dbReference type="ARBA" id="ARBA00022490"/>
    </source>
</evidence>
<dbReference type="SMART" id="SM00543">
    <property type="entry name" value="MIF4G"/>
    <property type="match status" value="1"/>
</dbReference>
<keyword evidence="5" id="KW-1185">Reference proteome</keyword>
<protein>
    <submittedName>
        <fullName evidence="6">Uncharacterized protein LOC100201888 isoform X2</fullName>
    </submittedName>
</protein>
<feature type="domain" description="MIF4G" evidence="4">
    <location>
        <begin position="179"/>
        <end position="397"/>
    </location>
</feature>
<dbReference type="PANTHER" id="PTHR23254:SF15">
    <property type="entry name" value="POLYADENYLATE-BINDING PROTEIN-INTERACTING PROTEIN 1"/>
    <property type="match status" value="1"/>
</dbReference>
<keyword evidence="3" id="KW-0810">Translation regulation</keyword>
<dbReference type="PANTHER" id="PTHR23254">
    <property type="entry name" value="EIF4G DOMAIN PROTEIN"/>
    <property type="match status" value="1"/>
</dbReference>
<sequence>MTDNRKVVGRGRGLNRSNIETFKLPECPIKPEEIIIVSQIKDTEDKEIHNKVSDDREIDNIVIEASTTINNVDNLCKKLIENEFNEENENDYNDVIYTEFKNHNDFKPIISPIEENILSKHPSSDNTSSILMKAVSVSEFVPSAYSTKPIFTFKNSETTYNQSNGDVFPETHDDSQVTIDLLQKIINDLVHDPSFFEDILDNLTEHLSYFCNSENTLTQIVNVITDEALASLSFQFFAAKLCNHFDKTKAIDIEDGRSFRTVFMHRCQEDFKKMEQIFATDRESTEQVKKITNCALWFGELLVNMKLIKNNKPDFNPAFRNAVFKFVDMFLESKNEIMLNTMTLLLKLVGPELNLNKPKDVDDMFVKLRNFLLDGNHNLNNDTKESLWKVYRLHTRDWDRPDKRSSPIDIDWKKYDENEERPLENLENDEDGDALQFEAYDEFLKISGQLKPLENLENDEDGDALQFEAYNEFLKISGQLKPEEDYDDDEYEAYEEFLKMSGQV</sequence>
<dbReference type="SUPFAM" id="SSF48371">
    <property type="entry name" value="ARM repeat"/>
    <property type="match status" value="1"/>
</dbReference>
<dbReference type="RefSeq" id="XP_065657754.1">
    <property type="nucleotide sequence ID" value="XM_065801682.1"/>
</dbReference>
<keyword evidence="2" id="KW-0963">Cytoplasm</keyword>
<dbReference type="GeneID" id="100201888"/>
<dbReference type="Pfam" id="PF02854">
    <property type="entry name" value="MIF4G"/>
    <property type="match status" value="1"/>
</dbReference>